<protein>
    <submittedName>
        <fullName evidence="2">Uncharacterized protein</fullName>
    </submittedName>
</protein>
<dbReference type="EMBL" id="BMUW01000026">
    <property type="protein sequence ID" value="GGZ82311.1"/>
    <property type="molecule type" value="Genomic_DNA"/>
</dbReference>
<feature type="region of interest" description="Disordered" evidence="1">
    <location>
        <begin position="105"/>
        <end position="139"/>
    </location>
</feature>
<comment type="caution">
    <text evidence="2">The sequence shown here is derived from an EMBL/GenBank/DDBJ whole genome shotgun (WGS) entry which is preliminary data.</text>
</comment>
<keyword evidence="3" id="KW-1185">Reference proteome</keyword>
<evidence type="ECO:0000313" key="2">
    <source>
        <dbReference type="EMBL" id="GGZ82311.1"/>
    </source>
</evidence>
<feature type="region of interest" description="Disordered" evidence="1">
    <location>
        <begin position="1"/>
        <end position="27"/>
    </location>
</feature>
<evidence type="ECO:0000313" key="3">
    <source>
        <dbReference type="Proteomes" id="UP000624183"/>
    </source>
</evidence>
<evidence type="ECO:0000256" key="1">
    <source>
        <dbReference type="SAM" id="MobiDB-lite"/>
    </source>
</evidence>
<dbReference type="Proteomes" id="UP000624183">
    <property type="component" value="Unassembled WGS sequence"/>
</dbReference>
<reference evidence="3" key="1">
    <citation type="journal article" date="2019" name="Int. J. Syst. Evol. Microbiol.">
        <title>The Global Catalogue of Microorganisms (GCM) 10K type strain sequencing project: providing services to taxonomists for standard genome sequencing and annotation.</title>
        <authorList>
            <consortium name="The Broad Institute Genomics Platform"/>
            <consortium name="The Broad Institute Genome Sequencing Center for Infectious Disease"/>
            <person name="Wu L."/>
            <person name="Ma J."/>
        </authorList>
    </citation>
    <scope>NUCLEOTIDE SEQUENCE [LARGE SCALE GENOMIC DNA]</scope>
    <source>
        <strain evidence="3">JCM 4602</strain>
    </source>
</reference>
<gene>
    <name evidence="2" type="ORF">GCM10010328_66050</name>
</gene>
<accession>A0ABQ3CH26</accession>
<proteinExistence type="predicted"/>
<organism evidence="2 3">
    <name type="scientific">Streptomyces rubiginosohelvolus</name>
    <dbReference type="NCBI Taxonomy" id="67362"/>
    <lineage>
        <taxon>Bacteria</taxon>
        <taxon>Bacillati</taxon>
        <taxon>Actinomycetota</taxon>
        <taxon>Actinomycetes</taxon>
        <taxon>Kitasatosporales</taxon>
        <taxon>Streptomycetaceae</taxon>
        <taxon>Streptomyces</taxon>
    </lineage>
</organism>
<name>A0ABQ3CH26_9ACTN</name>
<sequence>MRAHLLVGRQVGPAPAPPSQPTPDLEDPVDTAVREWLLSQLGRSTDVTDLTARYTRLGSGRAVAIEVVRERLADLLASPGSVSVSGVVSINVSANIAAYERQLAALESGQPPAPDDPPTPDDEDTSSFGLIQLVERPRR</sequence>